<keyword evidence="4" id="KW-1185">Reference proteome</keyword>
<feature type="domain" description="UDP-N-acetylglucosamine 2-epimerase" evidence="2">
    <location>
        <begin position="22"/>
        <end position="360"/>
    </location>
</feature>
<dbReference type="Gene3D" id="3.40.50.2000">
    <property type="entry name" value="Glycogen Phosphorylase B"/>
    <property type="match status" value="2"/>
</dbReference>
<evidence type="ECO:0000313" key="4">
    <source>
        <dbReference type="Proteomes" id="UP001193081"/>
    </source>
</evidence>
<sequence>MKILHVVGARPNFMKVAPVLHALSQYDTVRQIIVHTGQHYDVNMSDIFFQQLGIPAPDVNLEIGSASHAQQTAQIMARFEPVVLEQKPDMVLVYGDVNSTVAATLVCAKLLIPVAHVEAGLRSGDRTMPEEINRLVTDQLADLLFTPSGDGDQNLLREGIAAEKIHCVGNVMIDTLVRLQPAVADSAVLDELHLVPGGYAVLTLHRPSNVDDDRVLGALLGAILALAERLPIVFPVHPRTRHRLERLGLGLPPEGLRLIDPLGYLDFQRLTSQARIVLTDSGGIQEETSYLGIPCLTLRTNTERPVTVAMGTNMLVGNDLDRLRTRFHAILDGDDSWDQRPPGGIPLWDGHAAERIANILCKTKFVGT</sequence>
<dbReference type="SUPFAM" id="SSF53756">
    <property type="entry name" value="UDP-Glycosyltransferase/glycogen phosphorylase"/>
    <property type="match status" value="1"/>
</dbReference>
<evidence type="ECO:0000313" key="3">
    <source>
        <dbReference type="EMBL" id="MBP1465741.1"/>
    </source>
</evidence>
<gene>
    <name evidence="3" type="primary">wecB</name>
    <name evidence="3" type="ORF">EYB53_008490</name>
</gene>
<comment type="caution">
    <text evidence="3">The sequence shown here is derived from an EMBL/GenBank/DDBJ whole genome shotgun (WGS) entry which is preliminary data.</text>
</comment>
<dbReference type="Pfam" id="PF02350">
    <property type="entry name" value="Epimerase_2"/>
    <property type="match status" value="1"/>
</dbReference>
<dbReference type="GO" id="GO:0008761">
    <property type="term" value="F:UDP-N-acetylglucosamine 2-epimerase activity"/>
    <property type="evidence" value="ECO:0007669"/>
    <property type="project" value="UniProtKB-EC"/>
</dbReference>
<evidence type="ECO:0000256" key="1">
    <source>
        <dbReference type="RuleBase" id="RU003513"/>
    </source>
</evidence>
<dbReference type="Proteomes" id="UP001193081">
    <property type="component" value="Unassembled WGS sequence"/>
</dbReference>
<evidence type="ECO:0000259" key="2">
    <source>
        <dbReference type="Pfam" id="PF02350"/>
    </source>
</evidence>
<keyword evidence="1 3" id="KW-0413">Isomerase</keyword>
<dbReference type="PANTHER" id="PTHR43174:SF1">
    <property type="entry name" value="UDP-N-ACETYLGLUCOSAMINE 2-EPIMERASE"/>
    <property type="match status" value="1"/>
</dbReference>
<dbReference type="InterPro" id="IPR003331">
    <property type="entry name" value="UDP_GlcNAc_Epimerase_2_dom"/>
</dbReference>
<name>A0ABS4D8G5_9CHLR</name>
<comment type="similarity">
    <text evidence="1">Belongs to the UDP-N-acetylglucosamine 2-epimerase family.</text>
</comment>
<dbReference type="InterPro" id="IPR029767">
    <property type="entry name" value="WecB-like"/>
</dbReference>
<protein>
    <submittedName>
        <fullName evidence="3">UDP-N-acetylglucosamine 2-epimerase (Non-hydrolyzing)</fullName>
        <ecNumber evidence="3">5.1.3.14</ecNumber>
    </submittedName>
</protein>
<organism evidence="3 4">
    <name type="scientific">Candidatus Chloroploca mongolica</name>
    <dbReference type="NCBI Taxonomy" id="2528176"/>
    <lineage>
        <taxon>Bacteria</taxon>
        <taxon>Bacillati</taxon>
        <taxon>Chloroflexota</taxon>
        <taxon>Chloroflexia</taxon>
        <taxon>Chloroflexales</taxon>
        <taxon>Chloroflexineae</taxon>
        <taxon>Oscillochloridaceae</taxon>
        <taxon>Candidatus Chloroploca</taxon>
    </lineage>
</organism>
<dbReference type="EC" id="5.1.3.14" evidence="3"/>
<proteinExistence type="inferred from homology"/>
<dbReference type="RefSeq" id="WP_135477769.1">
    <property type="nucleotide sequence ID" value="NZ_SIJK02000011.1"/>
</dbReference>
<dbReference type="CDD" id="cd03786">
    <property type="entry name" value="GTB_UDP-GlcNAc_2-Epimerase"/>
    <property type="match status" value="1"/>
</dbReference>
<reference evidence="3 4" key="1">
    <citation type="submission" date="2021-03" db="EMBL/GenBank/DDBJ databases">
        <authorList>
            <person name="Grouzdev D.S."/>
        </authorList>
    </citation>
    <scope>NUCLEOTIDE SEQUENCE [LARGE SCALE GENOMIC DNA]</scope>
    <source>
        <strain evidence="3 4">M50-1</strain>
    </source>
</reference>
<dbReference type="PANTHER" id="PTHR43174">
    <property type="entry name" value="UDP-N-ACETYLGLUCOSAMINE 2-EPIMERASE"/>
    <property type="match status" value="1"/>
</dbReference>
<accession>A0ABS4D8G5</accession>
<dbReference type="EMBL" id="SIJK02000011">
    <property type="protein sequence ID" value="MBP1465741.1"/>
    <property type="molecule type" value="Genomic_DNA"/>
</dbReference>